<organism evidence="2 3">
    <name type="scientific">Massilia terrae</name>
    <dbReference type="NCBI Taxonomy" id="1811224"/>
    <lineage>
        <taxon>Bacteria</taxon>
        <taxon>Pseudomonadati</taxon>
        <taxon>Pseudomonadota</taxon>
        <taxon>Betaproteobacteria</taxon>
        <taxon>Burkholderiales</taxon>
        <taxon>Oxalobacteraceae</taxon>
        <taxon>Telluria group</taxon>
        <taxon>Massilia</taxon>
    </lineage>
</organism>
<evidence type="ECO:0000313" key="2">
    <source>
        <dbReference type="EMBL" id="MCS0660380.1"/>
    </source>
</evidence>
<keyword evidence="1" id="KW-0732">Signal</keyword>
<sequence length="51" mass="5239">MSVRGLLAAVLPACSMAASAAALPEPPPRADHHQHLFSPRQRGALAAVIAL</sequence>
<reference evidence="2 3" key="1">
    <citation type="submission" date="2022-08" db="EMBL/GenBank/DDBJ databases">
        <title>Reclassification of Massilia species as members of the genera Telluria, Duganella, Pseudoduganella, Mokoshia gen. nov. and Zemynaea gen. nov. using orthogonal and non-orthogonal genome-based approaches.</title>
        <authorList>
            <person name="Bowman J.P."/>
        </authorList>
    </citation>
    <scope>NUCLEOTIDE SEQUENCE [LARGE SCALE GENOMIC DNA]</scope>
    <source>
        <strain evidence="2 3">JCM 31606</strain>
    </source>
</reference>
<proteinExistence type="predicted"/>
<dbReference type="Proteomes" id="UP001204621">
    <property type="component" value="Unassembled WGS sequence"/>
</dbReference>
<protein>
    <submittedName>
        <fullName evidence="2">Uncharacterized protein</fullName>
    </submittedName>
</protein>
<evidence type="ECO:0000313" key="3">
    <source>
        <dbReference type="Proteomes" id="UP001204621"/>
    </source>
</evidence>
<keyword evidence="3" id="KW-1185">Reference proteome</keyword>
<feature type="signal peptide" evidence="1">
    <location>
        <begin position="1"/>
        <end position="20"/>
    </location>
</feature>
<dbReference type="EMBL" id="JANUGU010000008">
    <property type="protein sequence ID" value="MCS0660380.1"/>
    <property type="molecule type" value="Genomic_DNA"/>
</dbReference>
<evidence type="ECO:0000256" key="1">
    <source>
        <dbReference type="SAM" id="SignalP"/>
    </source>
</evidence>
<comment type="caution">
    <text evidence="2">The sequence shown here is derived from an EMBL/GenBank/DDBJ whole genome shotgun (WGS) entry which is preliminary data.</text>
</comment>
<feature type="chain" id="PRO_5046310629" evidence="1">
    <location>
        <begin position="21"/>
        <end position="51"/>
    </location>
</feature>
<name>A0ABT2D4R2_9BURK</name>
<dbReference type="RefSeq" id="WP_258813571.1">
    <property type="nucleotide sequence ID" value="NZ_JANUGU010000008.1"/>
</dbReference>
<gene>
    <name evidence="2" type="ORF">NX778_20085</name>
</gene>
<accession>A0ABT2D4R2</accession>